<evidence type="ECO:0000313" key="3">
    <source>
        <dbReference type="Proteomes" id="UP001148838"/>
    </source>
</evidence>
<name>A0ABQ8SYM7_PERAM</name>
<evidence type="ECO:0000256" key="1">
    <source>
        <dbReference type="SAM" id="MobiDB-lite"/>
    </source>
</evidence>
<reference evidence="2 3" key="1">
    <citation type="journal article" date="2022" name="Allergy">
        <title>Genome assembly and annotation of Periplaneta americana reveal a comprehensive cockroach allergen profile.</title>
        <authorList>
            <person name="Wang L."/>
            <person name="Xiong Q."/>
            <person name="Saelim N."/>
            <person name="Wang L."/>
            <person name="Nong W."/>
            <person name="Wan A.T."/>
            <person name="Shi M."/>
            <person name="Liu X."/>
            <person name="Cao Q."/>
            <person name="Hui J.H.L."/>
            <person name="Sookrung N."/>
            <person name="Leung T.F."/>
            <person name="Tungtrongchitr A."/>
            <person name="Tsui S.K.W."/>
        </authorList>
    </citation>
    <scope>NUCLEOTIDE SEQUENCE [LARGE SCALE GENOMIC DNA]</scope>
    <source>
        <strain evidence="2">PWHHKU_190912</strain>
    </source>
</reference>
<feature type="region of interest" description="Disordered" evidence="1">
    <location>
        <begin position="70"/>
        <end position="101"/>
    </location>
</feature>
<accession>A0ABQ8SYM7</accession>
<sequence>MRVREGTPNPEDEDAVELSCDDILASPEMDKTKDHQNDMDETHHDKELEELMAVESTAQACIMHALRIEQTSDTNQNSGSVTSDQPSVMVSITNGELSAQE</sequence>
<protein>
    <submittedName>
        <fullName evidence="2">Uncharacterized protein</fullName>
    </submittedName>
</protein>
<comment type="caution">
    <text evidence="2">The sequence shown here is derived from an EMBL/GenBank/DDBJ whole genome shotgun (WGS) entry which is preliminary data.</text>
</comment>
<dbReference type="Proteomes" id="UP001148838">
    <property type="component" value="Unassembled WGS sequence"/>
</dbReference>
<organism evidence="2 3">
    <name type="scientific">Periplaneta americana</name>
    <name type="common">American cockroach</name>
    <name type="synonym">Blatta americana</name>
    <dbReference type="NCBI Taxonomy" id="6978"/>
    <lineage>
        <taxon>Eukaryota</taxon>
        <taxon>Metazoa</taxon>
        <taxon>Ecdysozoa</taxon>
        <taxon>Arthropoda</taxon>
        <taxon>Hexapoda</taxon>
        <taxon>Insecta</taxon>
        <taxon>Pterygota</taxon>
        <taxon>Neoptera</taxon>
        <taxon>Polyneoptera</taxon>
        <taxon>Dictyoptera</taxon>
        <taxon>Blattodea</taxon>
        <taxon>Blattoidea</taxon>
        <taxon>Blattidae</taxon>
        <taxon>Blattinae</taxon>
        <taxon>Periplaneta</taxon>
    </lineage>
</organism>
<dbReference type="EMBL" id="JAJSOF020000019">
    <property type="protein sequence ID" value="KAJ4438873.1"/>
    <property type="molecule type" value="Genomic_DNA"/>
</dbReference>
<evidence type="ECO:0000313" key="2">
    <source>
        <dbReference type="EMBL" id="KAJ4438873.1"/>
    </source>
</evidence>
<keyword evidence="3" id="KW-1185">Reference proteome</keyword>
<gene>
    <name evidence="2" type="ORF">ANN_14826</name>
</gene>
<proteinExistence type="predicted"/>